<feature type="region of interest" description="Disordered" evidence="1">
    <location>
        <begin position="59"/>
        <end position="82"/>
    </location>
</feature>
<evidence type="ECO:0000313" key="3">
    <source>
        <dbReference type="Proteomes" id="UP001195483"/>
    </source>
</evidence>
<reference evidence="2" key="1">
    <citation type="journal article" date="2021" name="Genome Biol. Evol.">
        <title>A High-Quality Reference Genome for a Parasitic Bivalve with Doubly Uniparental Inheritance (Bivalvia: Unionida).</title>
        <authorList>
            <person name="Smith C.H."/>
        </authorList>
    </citation>
    <scope>NUCLEOTIDE SEQUENCE</scope>
    <source>
        <strain evidence="2">CHS0354</strain>
    </source>
</reference>
<dbReference type="Proteomes" id="UP001195483">
    <property type="component" value="Unassembled WGS sequence"/>
</dbReference>
<name>A0AAE0SQ76_9BIVA</name>
<protein>
    <submittedName>
        <fullName evidence="2">Uncharacterized protein</fullName>
    </submittedName>
</protein>
<keyword evidence="3" id="KW-1185">Reference proteome</keyword>
<reference evidence="2" key="2">
    <citation type="journal article" date="2021" name="Genome Biol. Evol.">
        <title>Developing a high-quality reference genome for a parasitic bivalve with doubly uniparental inheritance (Bivalvia: Unionida).</title>
        <authorList>
            <person name="Smith C.H."/>
        </authorList>
    </citation>
    <scope>NUCLEOTIDE SEQUENCE</scope>
    <source>
        <strain evidence="2">CHS0354</strain>
        <tissue evidence="2">Mantle</tissue>
    </source>
</reference>
<evidence type="ECO:0000313" key="2">
    <source>
        <dbReference type="EMBL" id="KAK3596034.1"/>
    </source>
</evidence>
<organism evidence="2 3">
    <name type="scientific">Potamilus streckersoni</name>
    <dbReference type="NCBI Taxonomy" id="2493646"/>
    <lineage>
        <taxon>Eukaryota</taxon>
        <taxon>Metazoa</taxon>
        <taxon>Spiralia</taxon>
        <taxon>Lophotrochozoa</taxon>
        <taxon>Mollusca</taxon>
        <taxon>Bivalvia</taxon>
        <taxon>Autobranchia</taxon>
        <taxon>Heteroconchia</taxon>
        <taxon>Palaeoheterodonta</taxon>
        <taxon>Unionida</taxon>
        <taxon>Unionoidea</taxon>
        <taxon>Unionidae</taxon>
        <taxon>Ambleminae</taxon>
        <taxon>Lampsilini</taxon>
        <taxon>Potamilus</taxon>
    </lineage>
</organism>
<proteinExistence type="predicted"/>
<accession>A0AAE0SQ76</accession>
<feature type="compositionally biased region" description="Polar residues" evidence="1">
    <location>
        <begin position="68"/>
        <end position="78"/>
    </location>
</feature>
<evidence type="ECO:0000256" key="1">
    <source>
        <dbReference type="SAM" id="MobiDB-lite"/>
    </source>
</evidence>
<sequence>MEEGIDFILGAVSDHRVKPNKNDYELFISALKGSYQPAATGSPTDIHLTGGKLESSTYYPTTPCRDAGSTTKTGQTAGSRRRENNIKKCIKQKIFTIATVDLVVQYNRLTMN</sequence>
<comment type="caution">
    <text evidence="2">The sequence shown here is derived from an EMBL/GenBank/DDBJ whole genome shotgun (WGS) entry which is preliminary data.</text>
</comment>
<dbReference type="EMBL" id="JAEAOA010001917">
    <property type="protein sequence ID" value="KAK3596034.1"/>
    <property type="molecule type" value="Genomic_DNA"/>
</dbReference>
<gene>
    <name evidence="2" type="ORF">CHS0354_032557</name>
</gene>
<reference evidence="2" key="3">
    <citation type="submission" date="2023-05" db="EMBL/GenBank/DDBJ databases">
        <authorList>
            <person name="Smith C.H."/>
        </authorList>
    </citation>
    <scope>NUCLEOTIDE SEQUENCE</scope>
    <source>
        <strain evidence="2">CHS0354</strain>
        <tissue evidence="2">Mantle</tissue>
    </source>
</reference>
<dbReference type="AlphaFoldDB" id="A0AAE0SQ76"/>